<reference evidence="3 4" key="1">
    <citation type="submission" date="2015-12" db="EMBL/GenBank/DDBJ databases">
        <title>Complete genome of Lacimicrobium alkaliphilum KCTC 32984.</title>
        <authorList>
            <person name="Kim S.-G."/>
            <person name="Lee Y.-J."/>
        </authorList>
    </citation>
    <scope>NUCLEOTIDE SEQUENCE [LARGE SCALE GENOMIC DNA]</scope>
    <source>
        <strain evidence="3 4">YelD216</strain>
    </source>
</reference>
<dbReference type="AlphaFoldDB" id="A0A0U3BAP9"/>
<evidence type="ECO:0000313" key="3">
    <source>
        <dbReference type="EMBL" id="ALS98709.1"/>
    </source>
</evidence>
<dbReference type="SMART" id="SM00240">
    <property type="entry name" value="FHA"/>
    <property type="match status" value="1"/>
</dbReference>
<name>A0A0U3BAP9_9ALTE</name>
<feature type="transmembrane region" description="Helical" evidence="1">
    <location>
        <begin position="153"/>
        <end position="174"/>
    </location>
</feature>
<dbReference type="Proteomes" id="UP000068447">
    <property type="component" value="Chromosome"/>
</dbReference>
<gene>
    <name evidence="3" type="ORF">AT746_10795</name>
</gene>
<evidence type="ECO:0000256" key="1">
    <source>
        <dbReference type="SAM" id="Phobius"/>
    </source>
</evidence>
<keyword evidence="4" id="KW-1185">Reference proteome</keyword>
<sequence>MAIVIEKLSANNKQVKHYQFEQDTISIGRGYENHIRLTDPYVCAEHALIKQDPDSHKIEVIDLGSINGLSVNGRKCDKAVVSKSDIVMLGKTRLRLFNSNNTVPPAIKLSAIETRLDILTHWRFALFMGFLYAAALVFESYQNTFTEFEIGKALPQLFSEFILLSVWPLLFALLSRLQKQDVRLSSLFSVLWLIALVSMGLSKVNHWIAFNFPQLPGWQVVEHLGLMLIFALLLWLTLLLAFHQSAAKRNRITLVCSGILLLATVGWNQLKQGEFSQRPNYEFSLMQEEAAVGNGLDTETYLKQLPDIYKRADKLRQKP</sequence>
<dbReference type="EMBL" id="CP013650">
    <property type="protein sequence ID" value="ALS98709.1"/>
    <property type="molecule type" value="Genomic_DNA"/>
</dbReference>
<dbReference type="OrthoDB" id="5762105at2"/>
<dbReference type="PROSITE" id="PS50006">
    <property type="entry name" value="FHA_DOMAIN"/>
    <property type="match status" value="1"/>
</dbReference>
<keyword evidence="1" id="KW-0472">Membrane</keyword>
<feature type="transmembrane region" description="Helical" evidence="1">
    <location>
        <begin position="220"/>
        <end position="240"/>
    </location>
</feature>
<protein>
    <recommendedName>
        <fullName evidence="2">FHA domain-containing protein</fullName>
    </recommendedName>
</protein>
<organism evidence="3 4">
    <name type="scientific">Lacimicrobium alkaliphilum</name>
    <dbReference type="NCBI Taxonomy" id="1526571"/>
    <lineage>
        <taxon>Bacteria</taxon>
        <taxon>Pseudomonadati</taxon>
        <taxon>Pseudomonadota</taxon>
        <taxon>Gammaproteobacteria</taxon>
        <taxon>Alteromonadales</taxon>
        <taxon>Alteromonadaceae</taxon>
        <taxon>Lacimicrobium</taxon>
    </lineage>
</organism>
<keyword evidence="1" id="KW-1133">Transmembrane helix</keyword>
<dbReference type="RefSeq" id="WP_062480190.1">
    <property type="nucleotide sequence ID" value="NZ_CP013650.1"/>
</dbReference>
<dbReference type="SUPFAM" id="SSF49879">
    <property type="entry name" value="SMAD/FHA domain"/>
    <property type="match status" value="1"/>
</dbReference>
<dbReference type="InterPro" id="IPR000253">
    <property type="entry name" value="FHA_dom"/>
</dbReference>
<keyword evidence="1" id="KW-0812">Transmembrane</keyword>
<proteinExistence type="predicted"/>
<accession>A0A0U3BAP9</accession>
<feature type="transmembrane region" description="Helical" evidence="1">
    <location>
        <begin position="124"/>
        <end position="141"/>
    </location>
</feature>
<evidence type="ECO:0000313" key="4">
    <source>
        <dbReference type="Proteomes" id="UP000068447"/>
    </source>
</evidence>
<evidence type="ECO:0000259" key="2">
    <source>
        <dbReference type="PROSITE" id="PS50006"/>
    </source>
</evidence>
<dbReference type="InterPro" id="IPR008984">
    <property type="entry name" value="SMAD_FHA_dom_sf"/>
</dbReference>
<feature type="transmembrane region" description="Helical" evidence="1">
    <location>
        <begin position="186"/>
        <end position="208"/>
    </location>
</feature>
<dbReference type="KEGG" id="lal:AT746_10795"/>
<dbReference type="Gene3D" id="2.60.200.20">
    <property type="match status" value="1"/>
</dbReference>
<feature type="domain" description="FHA" evidence="2">
    <location>
        <begin position="25"/>
        <end position="76"/>
    </location>
</feature>
<dbReference type="Pfam" id="PF00498">
    <property type="entry name" value="FHA"/>
    <property type="match status" value="1"/>
</dbReference>
<dbReference type="STRING" id="1526571.AT746_10795"/>